<feature type="domain" description="Histidine kinase" evidence="14">
    <location>
        <begin position="415"/>
        <end position="691"/>
    </location>
</feature>
<reference evidence="16" key="1">
    <citation type="submission" date="2016-09" db="EMBL/GenBank/DDBJ databases">
        <title>Draft genome of thermotolerant cyanobacterium Desertifilum sp. strain IPPAS B-1220.</title>
        <authorList>
            <person name="Sinetova M.A."/>
            <person name="Bolakhan K."/>
            <person name="Zayadan B.K."/>
            <person name="Mironov K.S."/>
            <person name="Ustinova V."/>
            <person name="Kupriyanova E.V."/>
            <person name="Sidorov R.A."/>
            <person name="Skrypnik A.N."/>
            <person name="Gogoleva N.E."/>
            <person name="Gogolev Y.V."/>
            <person name="Los D.A."/>
        </authorList>
    </citation>
    <scope>NUCLEOTIDE SEQUENCE [LARGE SCALE GENOMIC DNA]</scope>
    <source>
        <strain evidence="16">IPPAS B-1220</strain>
    </source>
</reference>
<dbReference type="PROSITE" id="PS50885">
    <property type="entry name" value="HAMP"/>
    <property type="match status" value="1"/>
</dbReference>
<dbReference type="Pfam" id="PF02518">
    <property type="entry name" value="HATPase_c"/>
    <property type="match status" value="1"/>
</dbReference>
<feature type="transmembrane region" description="Helical" evidence="13">
    <location>
        <begin position="294"/>
        <end position="317"/>
    </location>
</feature>
<feature type="domain" description="HAMP" evidence="15">
    <location>
        <begin position="318"/>
        <end position="370"/>
    </location>
</feature>
<dbReference type="SMART" id="SM00304">
    <property type="entry name" value="HAMP"/>
    <property type="match status" value="1"/>
</dbReference>
<dbReference type="CDD" id="cd18774">
    <property type="entry name" value="PDC2_HK_sensor"/>
    <property type="match status" value="1"/>
</dbReference>
<evidence type="ECO:0000256" key="6">
    <source>
        <dbReference type="ARBA" id="ARBA00022679"/>
    </source>
</evidence>
<dbReference type="InterPro" id="IPR004358">
    <property type="entry name" value="Sig_transdc_His_kin-like_C"/>
</dbReference>
<dbReference type="InterPro" id="IPR003660">
    <property type="entry name" value="HAMP_dom"/>
</dbReference>
<evidence type="ECO:0000259" key="15">
    <source>
        <dbReference type="PROSITE" id="PS50885"/>
    </source>
</evidence>
<dbReference type="Gene3D" id="6.10.340.10">
    <property type="match status" value="1"/>
</dbReference>
<dbReference type="Gene3D" id="1.10.287.130">
    <property type="match status" value="1"/>
</dbReference>
<dbReference type="CDD" id="cd00082">
    <property type="entry name" value="HisKA"/>
    <property type="match status" value="1"/>
</dbReference>
<dbReference type="SUPFAM" id="SSF55874">
    <property type="entry name" value="ATPase domain of HSP90 chaperone/DNA topoisomerase II/histidine kinase"/>
    <property type="match status" value="1"/>
</dbReference>
<dbReference type="InterPro" id="IPR033479">
    <property type="entry name" value="dCache_1"/>
</dbReference>
<dbReference type="SUPFAM" id="SSF158472">
    <property type="entry name" value="HAMP domain-like"/>
    <property type="match status" value="1"/>
</dbReference>
<dbReference type="RefSeq" id="WP_069969958.1">
    <property type="nucleotide sequence ID" value="NZ_CM124774.1"/>
</dbReference>
<dbReference type="SUPFAM" id="SSF47384">
    <property type="entry name" value="Homodimeric domain of signal transducing histidine kinase"/>
    <property type="match status" value="1"/>
</dbReference>
<evidence type="ECO:0000256" key="4">
    <source>
        <dbReference type="ARBA" id="ARBA00022475"/>
    </source>
</evidence>
<dbReference type="OrthoDB" id="9772100at2"/>
<evidence type="ECO:0000256" key="8">
    <source>
        <dbReference type="ARBA" id="ARBA00022777"/>
    </source>
</evidence>
<proteinExistence type="predicted"/>
<dbReference type="InterPro" id="IPR036890">
    <property type="entry name" value="HATPase_C_sf"/>
</dbReference>
<comment type="caution">
    <text evidence="16">The sequence shown here is derived from an EMBL/GenBank/DDBJ whole genome shotgun (WGS) entry which is preliminary data.</text>
</comment>
<evidence type="ECO:0000256" key="11">
    <source>
        <dbReference type="ARBA" id="ARBA00023136"/>
    </source>
</evidence>
<dbReference type="PROSITE" id="PS50109">
    <property type="entry name" value="HIS_KIN"/>
    <property type="match status" value="1"/>
</dbReference>
<dbReference type="CDD" id="cd12914">
    <property type="entry name" value="PDC1_DGC_like"/>
    <property type="match status" value="1"/>
</dbReference>
<dbReference type="InterPro" id="IPR003594">
    <property type="entry name" value="HATPase_dom"/>
</dbReference>
<evidence type="ECO:0000256" key="12">
    <source>
        <dbReference type="SAM" id="Coils"/>
    </source>
</evidence>
<dbReference type="EC" id="2.7.13.3" evidence="3"/>
<dbReference type="GO" id="GO:0005886">
    <property type="term" value="C:plasma membrane"/>
    <property type="evidence" value="ECO:0007669"/>
    <property type="project" value="UniProtKB-SubCell"/>
</dbReference>
<evidence type="ECO:0000256" key="9">
    <source>
        <dbReference type="ARBA" id="ARBA00022989"/>
    </source>
</evidence>
<dbReference type="PANTHER" id="PTHR43065">
    <property type="entry name" value="SENSOR HISTIDINE KINASE"/>
    <property type="match status" value="1"/>
</dbReference>
<sequence>MIKFWKKSLMARLVSSFSVLSFTTVTLVGTVAFIRAKVELRNLVFERLTAIANLKEDALDLWVEAQQEATVSLAQLSEVRSQAEILLTRPENDPQSQSAHYLLMQYFNSAMTSRPELEEVFILTKVGGQIRLSTDEQIEGEYRVKNRYFTEGLKRTFVQNVYPSTATGRPTMTISTPLYALNGELIGVLGAHLNLERMDRIILERTGLGEKGEAYLVDRFNLFVSAERFGRQEFPRGVHSWAIDRALKAEDGFSIYRNYNNVSVIGVYRWLDDRELALLVEVETLEAFAPARQLAGTIFLVGLAATGFLAVGVYLLARQIARPILAINQAATQVAKGDLTAIAPTLTEDEVGVLATTFNQMTQQLQRSSEQTASYSRSLEQKASQLEQALVEVQSYQAQLVQSEKMSSLGQLVAGVAHEINNPVSFIHGNLPHAVIYIEELCELIQLYQEHYPQPHSAIEKYRQEVDLDFILEDLPSLLDSMKVGADRIRQIVLSLRNFSRLDESDRKAVNLHEGLENTLLILQHRLKSAGDRSDINIIRDYEDLPQVECFVGQLNQVFMNLLANALDALENCSKFETQAHSFKETAESPEEDLCYVSHLPPDRPTILLKTRLLETQWVQIAIADNGSGISPAVRQRLFDPFFTTKPVGKGTGLGLSISYKIIVEKHQGKIYCRSAVGKGTEFMMEIPLKIAPTLTLDEHFLTSME</sequence>
<evidence type="ECO:0000256" key="7">
    <source>
        <dbReference type="ARBA" id="ARBA00022692"/>
    </source>
</evidence>
<dbReference type="STRING" id="1781255.BH720_25050"/>
<dbReference type="EMBL" id="MJGC01000132">
    <property type="protein sequence ID" value="OEJ72350.1"/>
    <property type="molecule type" value="Genomic_DNA"/>
</dbReference>
<evidence type="ECO:0000256" key="2">
    <source>
        <dbReference type="ARBA" id="ARBA00004651"/>
    </source>
</evidence>
<evidence type="ECO:0000256" key="10">
    <source>
        <dbReference type="ARBA" id="ARBA00023012"/>
    </source>
</evidence>
<keyword evidence="11 13" id="KW-0472">Membrane</keyword>
<dbReference type="CDD" id="cd06225">
    <property type="entry name" value="HAMP"/>
    <property type="match status" value="1"/>
</dbReference>
<dbReference type="Pfam" id="PF00672">
    <property type="entry name" value="HAMP"/>
    <property type="match status" value="1"/>
</dbReference>
<gene>
    <name evidence="16" type="ORF">BH720_25050</name>
</gene>
<evidence type="ECO:0000256" key="13">
    <source>
        <dbReference type="SAM" id="Phobius"/>
    </source>
</evidence>
<keyword evidence="6" id="KW-0808">Transferase</keyword>
<dbReference type="InterPro" id="IPR005467">
    <property type="entry name" value="His_kinase_dom"/>
</dbReference>
<evidence type="ECO:0000256" key="3">
    <source>
        <dbReference type="ARBA" id="ARBA00012438"/>
    </source>
</evidence>
<dbReference type="Pfam" id="PF02743">
    <property type="entry name" value="dCache_1"/>
    <property type="match status" value="1"/>
</dbReference>
<keyword evidence="4" id="KW-1003">Cell membrane</keyword>
<keyword evidence="8" id="KW-0418">Kinase</keyword>
<dbReference type="AlphaFoldDB" id="A0A1E5QCE8"/>
<keyword evidence="7 13" id="KW-0812">Transmembrane</keyword>
<evidence type="ECO:0000259" key="14">
    <source>
        <dbReference type="PROSITE" id="PS50109"/>
    </source>
</evidence>
<evidence type="ECO:0000256" key="5">
    <source>
        <dbReference type="ARBA" id="ARBA00022553"/>
    </source>
</evidence>
<keyword evidence="9 13" id="KW-1133">Transmembrane helix</keyword>
<evidence type="ECO:0000256" key="1">
    <source>
        <dbReference type="ARBA" id="ARBA00000085"/>
    </source>
</evidence>
<comment type="catalytic activity">
    <reaction evidence="1">
        <text>ATP + protein L-histidine = ADP + protein N-phospho-L-histidine.</text>
        <dbReference type="EC" id="2.7.13.3"/>
    </reaction>
</comment>
<dbReference type="InterPro" id="IPR036097">
    <property type="entry name" value="HisK_dim/P_sf"/>
</dbReference>
<dbReference type="SMART" id="SM00387">
    <property type="entry name" value="HATPase_c"/>
    <property type="match status" value="1"/>
</dbReference>
<dbReference type="PANTHER" id="PTHR43065:SF50">
    <property type="entry name" value="HISTIDINE KINASE"/>
    <property type="match status" value="1"/>
</dbReference>
<keyword evidence="10" id="KW-0902">Two-component regulatory system</keyword>
<organism evidence="16">
    <name type="scientific">Desertifilum tharense IPPAS B-1220</name>
    <dbReference type="NCBI Taxonomy" id="1781255"/>
    <lineage>
        <taxon>Bacteria</taxon>
        <taxon>Bacillati</taxon>
        <taxon>Cyanobacteriota</taxon>
        <taxon>Cyanophyceae</taxon>
        <taxon>Desertifilales</taxon>
        <taxon>Desertifilaceae</taxon>
        <taxon>Desertifilum</taxon>
    </lineage>
</organism>
<dbReference type="InterPro" id="IPR003661">
    <property type="entry name" value="HisK_dim/P_dom"/>
</dbReference>
<feature type="coiled-coil region" evidence="12">
    <location>
        <begin position="379"/>
        <end position="406"/>
    </location>
</feature>
<dbReference type="PRINTS" id="PR00344">
    <property type="entry name" value="BCTRLSENSOR"/>
</dbReference>
<protein>
    <recommendedName>
        <fullName evidence="3">histidine kinase</fullName>
        <ecNumber evidence="3">2.7.13.3</ecNumber>
    </recommendedName>
</protein>
<dbReference type="Gene3D" id="3.30.450.20">
    <property type="entry name" value="PAS domain"/>
    <property type="match status" value="1"/>
</dbReference>
<keyword evidence="12" id="KW-0175">Coiled coil</keyword>
<accession>A0A1E5QCE8</accession>
<keyword evidence="5" id="KW-0597">Phosphoprotein</keyword>
<comment type="subcellular location">
    <subcellularLocation>
        <location evidence="2">Cell membrane</location>
        <topology evidence="2">Multi-pass membrane protein</topology>
    </subcellularLocation>
</comment>
<evidence type="ECO:0000313" key="16">
    <source>
        <dbReference type="EMBL" id="OEJ72350.1"/>
    </source>
</evidence>
<dbReference type="Gene3D" id="3.30.565.10">
    <property type="entry name" value="Histidine kinase-like ATPase, C-terminal domain"/>
    <property type="match status" value="1"/>
</dbReference>
<name>A0A1E5QCE8_9CYAN</name>
<dbReference type="GO" id="GO:0000155">
    <property type="term" value="F:phosphorelay sensor kinase activity"/>
    <property type="evidence" value="ECO:0007669"/>
    <property type="project" value="InterPro"/>
</dbReference>